<organism evidence="1 2">
    <name type="scientific">Vulcanimicrobium alpinum</name>
    <dbReference type="NCBI Taxonomy" id="3016050"/>
    <lineage>
        <taxon>Bacteria</taxon>
        <taxon>Bacillati</taxon>
        <taxon>Vulcanimicrobiota</taxon>
        <taxon>Vulcanimicrobiia</taxon>
        <taxon>Vulcanimicrobiales</taxon>
        <taxon>Vulcanimicrobiaceae</taxon>
        <taxon>Vulcanimicrobium</taxon>
    </lineage>
</organism>
<proteinExistence type="predicted"/>
<evidence type="ECO:0000313" key="2">
    <source>
        <dbReference type="Proteomes" id="UP001317532"/>
    </source>
</evidence>
<protein>
    <submittedName>
        <fullName evidence="1">Uncharacterized protein</fullName>
    </submittedName>
</protein>
<sequence>MLALAGTLAAAVPQGSAAAPGVRVFPSGGMVSETLLRISIVFP</sequence>
<dbReference type="RefSeq" id="WP_317996149.1">
    <property type="nucleotide sequence ID" value="NZ_AP025523.1"/>
</dbReference>
<keyword evidence="2" id="KW-1185">Reference proteome</keyword>
<gene>
    <name evidence="1" type="ORF">WPS_03580</name>
</gene>
<dbReference type="Proteomes" id="UP001317532">
    <property type="component" value="Chromosome"/>
</dbReference>
<dbReference type="KEGG" id="vab:WPS_03580"/>
<name>A0AAN2C903_UNVUL</name>
<reference evidence="1 2" key="1">
    <citation type="journal article" date="2022" name="ISME Commun">
        <title>Vulcanimicrobium alpinus gen. nov. sp. nov., the first cultivated representative of the candidate phylum 'Eremiobacterota', is a metabolically versatile aerobic anoxygenic phototroph.</title>
        <authorList>
            <person name="Yabe S."/>
            <person name="Muto K."/>
            <person name="Abe K."/>
            <person name="Yokota A."/>
            <person name="Staudigel H."/>
            <person name="Tebo B.M."/>
        </authorList>
    </citation>
    <scope>NUCLEOTIDE SEQUENCE [LARGE SCALE GENOMIC DNA]</scope>
    <source>
        <strain evidence="1 2">WC8-2</strain>
    </source>
</reference>
<accession>A0AAN2C903</accession>
<dbReference type="AlphaFoldDB" id="A0AAN2C903"/>
<dbReference type="EMBL" id="AP025523">
    <property type="protein sequence ID" value="BDE05082.1"/>
    <property type="molecule type" value="Genomic_DNA"/>
</dbReference>
<evidence type="ECO:0000313" key="1">
    <source>
        <dbReference type="EMBL" id="BDE05082.1"/>
    </source>
</evidence>